<dbReference type="EMBL" id="DVNB01000063">
    <property type="protein sequence ID" value="HIU57356.1"/>
    <property type="molecule type" value="Genomic_DNA"/>
</dbReference>
<dbReference type="GO" id="GO:0016651">
    <property type="term" value="F:oxidoreductase activity, acting on NAD(P)H"/>
    <property type="evidence" value="ECO:0007669"/>
    <property type="project" value="UniProtKB-ARBA"/>
</dbReference>
<dbReference type="SUPFAM" id="SSF52218">
    <property type="entry name" value="Flavoproteins"/>
    <property type="match status" value="1"/>
</dbReference>
<keyword evidence="2" id="KW-0249">Electron transport</keyword>
<dbReference type="InterPro" id="IPR029039">
    <property type="entry name" value="Flavoprotein-like_sf"/>
</dbReference>
<dbReference type="InterPro" id="IPR051285">
    <property type="entry name" value="NADH_oxidoreductase_modular"/>
</dbReference>
<reference evidence="4" key="2">
    <citation type="journal article" date="2021" name="PeerJ">
        <title>Extensive microbial diversity within the chicken gut microbiome revealed by metagenomics and culture.</title>
        <authorList>
            <person name="Gilroy R."/>
            <person name="Ravi A."/>
            <person name="Getino M."/>
            <person name="Pursley I."/>
            <person name="Horton D.L."/>
            <person name="Alikhan N.F."/>
            <person name="Baker D."/>
            <person name="Gharbi K."/>
            <person name="Hall N."/>
            <person name="Watson M."/>
            <person name="Adriaenssens E.M."/>
            <person name="Foster-Nyarko E."/>
            <person name="Jarju S."/>
            <person name="Secka A."/>
            <person name="Antonio M."/>
            <person name="Oren A."/>
            <person name="Chaudhuri R.R."/>
            <person name="La Ragione R."/>
            <person name="Hildebrand F."/>
            <person name="Pallen M.J."/>
        </authorList>
    </citation>
    <scope>NUCLEOTIDE SEQUENCE</scope>
    <source>
        <strain evidence="4">USAMLcec3-3695</strain>
    </source>
</reference>
<dbReference type="AlphaFoldDB" id="A0A9D1MBU3"/>
<dbReference type="PROSITE" id="PS50902">
    <property type="entry name" value="FLAVODOXIN_LIKE"/>
    <property type="match status" value="1"/>
</dbReference>
<protein>
    <submittedName>
        <fullName evidence="4">FprA family A-type flavoprotein</fullName>
    </submittedName>
</protein>
<reference evidence="4" key="1">
    <citation type="submission" date="2020-10" db="EMBL/GenBank/DDBJ databases">
        <authorList>
            <person name="Gilroy R."/>
        </authorList>
    </citation>
    <scope>NUCLEOTIDE SEQUENCE</scope>
    <source>
        <strain evidence="4">USAMLcec3-3695</strain>
    </source>
</reference>
<dbReference type="Proteomes" id="UP000824109">
    <property type="component" value="Unassembled WGS sequence"/>
</dbReference>
<accession>A0A9D1MBU3</accession>
<comment type="caution">
    <text evidence="4">The sequence shown here is derived from an EMBL/GenBank/DDBJ whole genome shotgun (WGS) entry which is preliminary data.</text>
</comment>
<dbReference type="PANTHER" id="PTHR32145:SF11">
    <property type="entry name" value="DIFLAVIN FLAVOPROTEIN A 2-RELATED"/>
    <property type="match status" value="1"/>
</dbReference>
<dbReference type="PANTHER" id="PTHR32145">
    <property type="entry name" value="DIFLAVIN FLAVOPROTEIN A 2-RELATED"/>
    <property type="match status" value="1"/>
</dbReference>
<evidence type="ECO:0000313" key="5">
    <source>
        <dbReference type="Proteomes" id="UP000824109"/>
    </source>
</evidence>
<evidence type="ECO:0000259" key="3">
    <source>
        <dbReference type="PROSITE" id="PS50902"/>
    </source>
</evidence>
<organism evidence="4 5">
    <name type="scientific">Candidatus Ornithomonoglobus merdipullorum</name>
    <dbReference type="NCBI Taxonomy" id="2840895"/>
    <lineage>
        <taxon>Bacteria</taxon>
        <taxon>Bacillati</taxon>
        <taxon>Bacillota</taxon>
        <taxon>Clostridia</taxon>
        <taxon>Candidatus Ornithomonoglobus</taxon>
    </lineage>
</organism>
<name>A0A9D1MBU3_9FIRM</name>
<dbReference type="Gene3D" id="3.60.15.10">
    <property type="entry name" value="Ribonuclease Z/Hydroxyacylglutathione hydrolase-like"/>
    <property type="match status" value="1"/>
</dbReference>
<evidence type="ECO:0000313" key="4">
    <source>
        <dbReference type="EMBL" id="HIU57356.1"/>
    </source>
</evidence>
<sequence>MSADKIKDGVSAYRCGEDRYYTVDTGGRKTIIGGTEGEYTAEAEDAAAVVLLTSKPDSSASLSGLLKKRADIDVYASAAGLRNIKEIVNSDVNEMLIKDGSAPGELNGIEFSVTPGLPWMDSVTAMYNGILFSGELFSGFDGSWESFDGYYKENLSVNIDFVRAALEKLKGKRADVICPSKGEVLTGEDVGEAFRRYEDLTRIVQKNERTAVILYASRYGYTREMAECAAGVLRQGFKTVLIDVYSETREYASAAAASADVLLVGTHTINRNAPVQIWDAVTSLDLVNKRRMPYLVFGSYGWAGDGIKLIHKTLSAMGMKAAAKPVEVLFKPDENDLGKLRRCLVDNILSNQEL</sequence>
<gene>
    <name evidence="4" type="ORF">IAA61_06040</name>
</gene>
<dbReference type="Gene3D" id="3.40.50.360">
    <property type="match status" value="1"/>
</dbReference>
<dbReference type="SUPFAM" id="SSF56281">
    <property type="entry name" value="Metallo-hydrolase/oxidoreductase"/>
    <property type="match status" value="1"/>
</dbReference>
<evidence type="ECO:0000256" key="2">
    <source>
        <dbReference type="ARBA" id="ARBA00022982"/>
    </source>
</evidence>
<dbReference type="Pfam" id="PF00258">
    <property type="entry name" value="Flavodoxin_1"/>
    <property type="match status" value="1"/>
</dbReference>
<dbReference type="InterPro" id="IPR036866">
    <property type="entry name" value="RibonucZ/Hydroxyglut_hydro"/>
</dbReference>
<feature type="domain" description="Flavodoxin-like" evidence="3">
    <location>
        <begin position="211"/>
        <end position="345"/>
    </location>
</feature>
<keyword evidence="1" id="KW-0813">Transport</keyword>
<evidence type="ECO:0000256" key="1">
    <source>
        <dbReference type="ARBA" id="ARBA00022448"/>
    </source>
</evidence>
<proteinExistence type="predicted"/>
<dbReference type="GO" id="GO:0010181">
    <property type="term" value="F:FMN binding"/>
    <property type="evidence" value="ECO:0007669"/>
    <property type="project" value="InterPro"/>
</dbReference>
<dbReference type="InterPro" id="IPR008254">
    <property type="entry name" value="Flavodoxin/NO_synth"/>
</dbReference>